<evidence type="ECO:0000256" key="2">
    <source>
        <dbReference type="ARBA" id="ARBA00022475"/>
    </source>
</evidence>
<evidence type="ECO:0000313" key="7">
    <source>
        <dbReference type="EMBL" id="PZO13702.1"/>
    </source>
</evidence>
<reference evidence="7 8" key="2">
    <citation type="submission" date="2018-06" db="EMBL/GenBank/DDBJ databases">
        <title>Metagenomic assembly of (sub)arctic Cyanobacteria and their associated microbiome from non-axenic cultures.</title>
        <authorList>
            <person name="Baurain D."/>
        </authorList>
    </citation>
    <scope>NUCLEOTIDE SEQUENCE [LARGE SCALE GENOMIC DNA]</scope>
    <source>
        <strain evidence="7">ULC129bin1</strain>
    </source>
</reference>
<evidence type="ECO:0000256" key="1">
    <source>
        <dbReference type="ARBA" id="ARBA00004651"/>
    </source>
</evidence>
<feature type="transmembrane region" description="Helical" evidence="6">
    <location>
        <begin position="252"/>
        <end position="275"/>
    </location>
</feature>
<evidence type="ECO:0000313" key="8">
    <source>
        <dbReference type="Proteomes" id="UP000249354"/>
    </source>
</evidence>
<dbReference type="PANTHER" id="PTHR30213">
    <property type="entry name" value="INNER MEMBRANE PROTEIN YHJD"/>
    <property type="match status" value="1"/>
</dbReference>
<sequence length="331" mass="36895">MDRPPQPQNGSISKRIYTSYCQQQPLQKIWLTFSPVEFVRFLSYINWHTVKVVVRSTFRQRLPSLASEMAYNSMLGLFPAILAFVTAIGLFRPLKSTFATLASRLSEVAPTGVPELIYGFESKIVDSQSRGLFSISFLFALWASAGAMSAAMRSLDQMHQVPLRKRRPFWKARLVSISLTVGTIALLITASSLVFVSDLIVQQLVVRSTGEVGLWVSGVWRLFRWPLALGIMSVAFAFVYRFGPSRWSPGKPLMPGAVLAAFSWAVISGLFRLYVAHFGNFVYSAVATVIVLLLWLWITSLVMLIGDLLNLTVGKAMDRQKYGSAQPTQTP</sequence>
<comment type="subcellular location">
    <subcellularLocation>
        <location evidence="1">Cell membrane</location>
        <topology evidence="1">Multi-pass membrane protein</topology>
    </subcellularLocation>
</comment>
<dbReference type="PIRSF" id="PIRSF035875">
    <property type="entry name" value="RNase_BN"/>
    <property type="match status" value="1"/>
</dbReference>
<gene>
    <name evidence="7" type="ORF">DCF25_15750</name>
</gene>
<feature type="transmembrane region" description="Helical" evidence="6">
    <location>
        <begin position="69"/>
        <end position="91"/>
    </location>
</feature>
<dbReference type="Pfam" id="PF03631">
    <property type="entry name" value="Virul_fac_BrkB"/>
    <property type="match status" value="1"/>
</dbReference>
<dbReference type="EMBL" id="QBMC01000119">
    <property type="protein sequence ID" value="PZO13702.1"/>
    <property type="molecule type" value="Genomic_DNA"/>
</dbReference>
<comment type="caution">
    <text evidence="7">The sequence shown here is derived from an EMBL/GenBank/DDBJ whole genome shotgun (WGS) entry which is preliminary data.</text>
</comment>
<keyword evidence="2" id="KW-1003">Cell membrane</keyword>
<evidence type="ECO:0000256" key="5">
    <source>
        <dbReference type="ARBA" id="ARBA00023136"/>
    </source>
</evidence>
<feature type="transmembrane region" description="Helical" evidence="6">
    <location>
        <begin position="131"/>
        <end position="151"/>
    </location>
</feature>
<proteinExistence type="predicted"/>
<name>A0A2W4TYH6_9CYAN</name>
<evidence type="ECO:0000256" key="4">
    <source>
        <dbReference type="ARBA" id="ARBA00022989"/>
    </source>
</evidence>
<evidence type="ECO:0000256" key="3">
    <source>
        <dbReference type="ARBA" id="ARBA00022692"/>
    </source>
</evidence>
<evidence type="ECO:0000256" key="6">
    <source>
        <dbReference type="SAM" id="Phobius"/>
    </source>
</evidence>
<dbReference type="AlphaFoldDB" id="A0A2W4TYH6"/>
<protein>
    <submittedName>
        <fullName evidence="7">Ribonuclease BN</fullName>
    </submittedName>
</protein>
<keyword evidence="3 6" id="KW-0812">Transmembrane</keyword>
<reference evidence="8" key="1">
    <citation type="submission" date="2018-04" db="EMBL/GenBank/DDBJ databases">
        <authorList>
            <person name="Cornet L."/>
        </authorList>
    </citation>
    <scope>NUCLEOTIDE SEQUENCE [LARGE SCALE GENOMIC DNA]</scope>
</reference>
<feature type="transmembrane region" description="Helical" evidence="6">
    <location>
        <begin position="222"/>
        <end position="240"/>
    </location>
</feature>
<organism evidence="7 8">
    <name type="scientific">Leptolyngbya foveolarum</name>
    <dbReference type="NCBI Taxonomy" id="47253"/>
    <lineage>
        <taxon>Bacteria</taxon>
        <taxon>Bacillati</taxon>
        <taxon>Cyanobacteriota</taxon>
        <taxon>Cyanophyceae</taxon>
        <taxon>Leptolyngbyales</taxon>
        <taxon>Leptolyngbyaceae</taxon>
        <taxon>Leptolyngbya group</taxon>
        <taxon>Leptolyngbya</taxon>
    </lineage>
</organism>
<accession>A0A2W4TYH6</accession>
<dbReference type="PANTHER" id="PTHR30213:SF0">
    <property type="entry name" value="UPF0761 MEMBRANE PROTEIN YIHY"/>
    <property type="match status" value="1"/>
</dbReference>
<feature type="transmembrane region" description="Helical" evidence="6">
    <location>
        <begin position="281"/>
        <end position="309"/>
    </location>
</feature>
<keyword evidence="4 6" id="KW-1133">Transmembrane helix</keyword>
<dbReference type="Proteomes" id="UP000249354">
    <property type="component" value="Unassembled WGS sequence"/>
</dbReference>
<feature type="transmembrane region" description="Helical" evidence="6">
    <location>
        <begin position="172"/>
        <end position="196"/>
    </location>
</feature>
<dbReference type="NCBIfam" id="TIGR00765">
    <property type="entry name" value="yihY_not_rbn"/>
    <property type="match status" value="1"/>
</dbReference>
<dbReference type="InterPro" id="IPR017039">
    <property type="entry name" value="Virul_fac_BrkB"/>
</dbReference>
<dbReference type="GO" id="GO:0005886">
    <property type="term" value="C:plasma membrane"/>
    <property type="evidence" value="ECO:0007669"/>
    <property type="project" value="UniProtKB-SubCell"/>
</dbReference>
<keyword evidence="5 6" id="KW-0472">Membrane</keyword>